<dbReference type="AlphaFoldDB" id="A0A8D8IRE2"/>
<sequence length="111" mass="12372">MISCLISSSPKRLSCIGSRSSLMEITVSFSGMIEYRGSSSTEQSGFKSSGSRLISVCCPSICPGMSKPEMSTFMVSNYIRMIRRINRNNNFIIYKIIFALKRSVSGFRSSR</sequence>
<accession>A0A8D8IRE2</accession>
<dbReference type="EMBL" id="HBUE01151456">
    <property type="protein sequence ID" value="CAG6505467.1"/>
    <property type="molecule type" value="Transcribed_RNA"/>
</dbReference>
<evidence type="ECO:0000313" key="1">
    <source>
        <dbReference type="EMBL" id="CAG6556766.1"/>
    </source>
</evidence>
<reference evidence="1" key="1">
    <citation type="submission" date="2021-05" db="EMBL/GenBank/DDBJ databases">
        <authorList>
            <person name="Alioto T."/>
            <person name="Alioto T."/>
            <person name="Gomez Garrido J."/>
        </authorList>
    </citation>
    <scope>NUCLEOTIDE SEQUENCE</scope>
</reference>
<protein>
    <submittedName>
        <fullName evidence="1">(northern house mosquito) hypothetical protein</fullName>
    </submittedName>
</protein>
<proteinExistence type="predicted"/>
<organism evidence="1">
    <name type="scientific">Culex pipiens</name>
    <name type="common">House mosquito</name>
    <dbReference type="NCBI Taxonomy" id="7175"/>
    <lineage>
        <taxon>Eukaryota</taxon>
        <taxon>Metazoa</taxon>
        <taxon>Ecdysozoa</taxon>
        <taxon>Arthropoda</taxon>
        <taxon>Hexapoda</taxon>
        <taxon>Insecta</taxon>
        <taxon>Pterygota</taxon>
        <taxon>Neoptera</taxon>
        <taxon>Endopterygota</taxon>
        <taxon>Diptera</taxon>
        <taxon>Nematocera</taxon>
        <taxon>Culicoidea</taxon>
        <taxon>Culicidae</taxon>
        <taxon>Culicinae</taxon>
        <taxon>Culicini</taxon>
        <taxon>Culex</taxon>
        <taxon>Culex</taxon>
    </lineage>
</organism>
<dbReference type="EMBL" id="HBUE01256457">
    <property type="protein sequence ID" value="CAG6556766.1"/>
    <property type="molecule type" value="Transcribed_RNA"/>
</dbReference>
<name>A0A8D8IRE2_CULPI</name>